<dbReference type="Gene3D" id="3.90.1570.10">
    <property type="entry name" value="tt1808, chain A"/>
    <property type="match status" value="1"/>
</dbReference>
<accession>A0ABY5LSP1</accession>
<feature type="domain" description="Putative restriction endonuclease" evidence="2">
    <location>
        <begin position="25"/>
        <end position="174"/>
    </location>
</feature>
<dbReference type="SUPFAM" id="SSF52980">
    <property type="entry name" value="Restriction endonuclease-like"/>
    <property type="match status" value="1"/>
</dbReference>
<feature type="coiled-coil region" evidence="1">
    <location>
        <begin position="205"/>
        <end position="298"/>
    </location>
</feature>
<dbReference type="PANTHER" id="PTHR33352">
    <property type="entry name" value="SLR1095 PROTEIN"/>
    <property type="match status" value="1"/>
</dbReference>
<dbReference type="GO" id="GO:0004519">
    <property type="term" value="F:endonuclease activity"/>
    <property type="evidence" value="ECO:0007669"/>
    <property type="project" value="UniProtKB-KW"/>
</dbReference>
<dbReference type="InterPro" id="IPR008538">
    <property type="entry name" value="Uma2"/>
</dbReference>
<dbReference type="SUPFAM" id="SSF58104">
    <property type="entry name" value="Methyl-accepting chemotaxis protein (MCP) signaling domain"/>
    <property type="match status" value="1"/>
</dbReference>
<keyword evidence="3" id="KW-0540">Nuclease</keyword>
<dbReference type="Proteomes" id="UP001057561">
    <property type="component" value="Chromosome"/>
</dbReference>
<evidence type="ECO:0000259" key="2">
    <source>
        <dbReference type="Pfam" id="PF05685"/>
    </source>
</evidence>
<organism evidence="3 4">
    <name type="scientific">Dolichospermum heterosporum TAC447</name>
    <dbReference type="NCBI Taxonomy" id="747523"/>
    <lineage>
        <taxon>Bacteria</taxon>
        <taxon>Bacillati</taxon>
        <taxon>Cyanobacteriota</taxon>
        <taxon>Cyanophyceae</taxon>
        <taxon>Nostocales</taxon>
        <taxon>Aphanizomenonaceae</taxon>
        <taxon>Dolichospermum</taxon>
        <taxon>Dolichospermum heterosporum</taxon>
    </lineage>
</organism>
<dbReference type="RefSeq" id="WP_193962014.1">
    <property type="nucleotide sequence ID" value="NZ_CP099464.1"/>
</dbReference>
<dbReference type="Pfam" id="PF05685">
    <property type="entry name" value="Uma2"/>
    <property type="match status" value="1"/>
</dbReference>
<dbReference type="InterPro" id="IPR011335">
    <property type="entry name" value="Restrct_endonuc-II-like"/>
</dbReference>
<dbReference type="CDD" id="cd06260">
    <property type="entry name" value="DUF820-like"/>
    <property type="match status" value="1"/>
</dbReference>
<keyword evidence="4" id="KW-1185">Reference proteome</keyword>
<keyword evidence="3" id="KW-0255">Endonuclease</keyword>
<evidence type="ECO:0000313" key="4">
    <source>
        <dbReference type="Proteomes" id="UP001057561"/>
    </source>
</evidence>
<dbReference type="EMBL" id="CP099464">
    <property type="protein sequence ID" value="UUO13606.1"/>
    <property type="molecule type" value="Genomic_DNA"/>
</dbReference>
<dbReference type="InterPro" id="IPR012296">
    <property type="entry name" value="Nuclease_put_TT1808"/>
</dbReference>
<sequence length="302" mass="35034">MTVTQNIEPGLDVIFPPSNLESDEPPLESSLHLQQMLLLIQCLNWWWRDINKINDYFVAGNMTIYYSPRQIKTKDFRGPDFFLVLDTEDRDRNNWVVWEEDGKYPNLIIELLSPSTVSTDKGLKKQIYQDIFRTPEYFWFNPQNLEFAGFILFGGTYQPIEPNPQGLLWSQQLNLYLGVHDGKLRYFLPEGQLMLTPEEYGVQATQRAEQQAQLTEEATQRAEQQAQLTEEATKLAEQQSQLAEQQAQRAEQQTQLAEQQTQLAQEATKLAEQQAQRAEQQAQRAERLAAKLRELNIDPDIL</sequence>
<protein>
    <submittedName>
        <fullName evidence="3">Uma2 family endonuclease</fullName>
    </submittedName>
</protein>
<evidence type="ECO:0000256" key="1">
    <source>
        <dbReference type="SAM" id="Coils"/>
    </source>
</evidence>
<keyword evidence="3" id="KW-0378">Hydrolase</keyword>
<proteinExistence type="predicted"/>
<gene>
    <name evidence="3" type="ORF">NG743_16155</name>
</gene>
<reference evidence="3" key="1">
    <citation type="submission" date="2022-06" db="EMBL/GenBank/DDBJ databases">
        <title>Nostosin G and Spiroidesin B from the Cyanobacterium Dolichospermum sp. NIES-1697.</title>
        <authorList>
            <person name="Phan C.-S."/>
            <person name="Mehjabin J.J."/>
            <person name="Anas A.R.J."/>
            <person name="Hayasaka M."/>
            <person name="Onoki R."/>
            <person name="Wang J."/>
            <person name="Umezawa T."/>
            <person name="Washio K."/>
            <person name="Morikawa M."/>
            <person name="Okino T."/>
        </authorList>
    </citation>
    <scope>NUCLEOTIDE SEQUENCE</scope>
    <source>
        <strain evidence="3">NIES-1697</strain>
    </source>
</reference>
<name>A0ABY5LSP1_9CYAN</name>
<dbReference type="Gene3D" id="6.10.250.1010">
    <property type="match status" value="1"/>
</dbReference>
<evidence type="ECO:0000313" key="3">
    <source>
        <dbReference type="EMBL" id="UUO13606.1"/>
    </source>
</evidence>
<keyword evidence="1" id="KW-0175">Coiled coil</keyword>
<dbReference type="PANTHER" id="PTHR33352:SF3">
    <property type="entry name" value="SLR1612 PROTEIN"/>
    <property type="match status" value="1"/>
</dbReference>